<feature type="region of interest" description="Disordered" evidence="9">
    <location>
        <begin position="494"/>
        <end position="720"/>
    </location>
</feature>
<evidence type="ECO:0008006" key="14">
    <source>
        <dbReference type="Google" id="ProtNLM"/>
    </source>
</evidence>
<keyword evidence="4" id="KW-0132">Cell division</keyword>
<feature type="domain" description="Shugoshin N-terminal coiled-coil" evidence="11">
    <location>
        <begin position="17"/>
        <end position="55"/>
    </location>
</feature>
<dbReference type="InterPro" id="IPR011516">
    <property type="entry name" value="Shugoshin_N"/>
</dbReference>
<dbReference type="Pfam" id="PF07557">
    <property type="entry name" value="Shugoshin_C"/>
    <property type="match status" value="1"/>
</dbReference>
<feature type="compositionally biased region" description="Low complexity" evidence="9">
    <location>
        <begin position="494"/>
        <end position="504"/>
    </location>
</feature>
<proteinExistence type="inferred from homology"/>
<protein>
    <recommendedName>
        <fullName evidence="14">Shugoshin</fullName>
    </recommendedName>
</protein>
<keyword evidence="3" id="KW-0158">Chromosome</keyword>
<accession>A0A2T2ZVV9</accession>
<dbReference type="GO" id="GO:0005634">
    <property type="term" value="C:nucleus"/>
    <property type="evidence" value="ECO:0007669"/>
    <property type="project" value="InterPro"/>
</dbReference>
<evidence type="ECO:0000256" key="4">
    <source>
        <dbReference type="ARBA" id="ARBA00022618"/>
    </source>
</evidence>
<dbReference type="EMBL" id="KZ678624">
    <property type="protein sequence ID" value="PSR78042.1"/>
    <property type="molecule type" value="Genomic_DNA"/>
</dbReference>
<comment type="subcellular location">
    <subcellularLocation>
        <location evidence="1">Chromosome</location>
        <location evidence="1">Centromere</location>
    </subcellularLocation>
</comment>
<evidence type="ECO:0000256" key="6">
    <source>
        <dbReference type="ARBA" id="ARBA00023054"/>
    </source>
</evidence>
<evidence type="ECO:0000256" key="9">
    <source>
        <dbReference type="SAM" id="MobiDB-lite"/>
    </source>
</evidence>
<name>A0A2T2ZVV9_9PEZI</name>
<dbReference type="GO" id="GO:0051301">
    <property type="term" value="P:cell division"/>
    <property type="evidence" value="ECO:0007669"/>
    <property type="project" value="UniProtKB-KW"/>
</dbReference>
<dbReference type="STRING" id="2025994.A0A2T2ZVV9"/>
<evidence type="ECO:0000256" key="7">
    <source>
        <dbReference type="ARBA" id="ARBA00023306"/>
    </source>
</evidence>
<organism evidence="12 13">
    <name type="scientific">Coniella lustricola</name>
    <dbReference type="NCBI Taxonomy" id="2025994"/>
    <lineage>
        <taxon>Eukaryota</taxon>
        <taxon>Fungi</taxon>
        <taxon>Dikarya</taxon>
        <taxon>Ascomycota</taxon>
        <taxon>Pezizomycotina</taxon>
        <taxon>Sordariomycetes</taxon>
        <taxon>Sordariomycetidae</taxon>
        <taxon>Diaporthales</taxon>
        <taxon>Schizoparmaceae</taxon>
        <taxon>Coniella</taxon>
    </lineage>
</organism>
<feature type="compositionally biased region" description="Basic and acidic residues" evidence="9">
    <location>
        <begin position="419"/>
        <end position="430"/>
    </location>
</feature>
<dbReference type="AlphaFoldDB" id="A0A2T2ZVV9"/>
<sequence>MARLNEPPMSLDNIETLRRKFLRQNREIARANSVQSQRIRSLESECGRLLSENLSQSSRILELEKELEQSRSAQRIADHALEIKEKMEAQLVEWGAMLQGLGVEPAAKRHATMSPGGTRIARQRKHSDRSPAAKRRPRDSRTAEEIASLEEGRLPPILENPTYPRRTMSHAELLSLCDEAEEHDSPDLGPPPTSRFVEEDPIKIDSPSRSTGALQASPKIRNETLAPPETLQQPKLDPKKKPILPSDAPAAASLEPTKPATVPTRPPLVKAGSKRKFGEENYDAQPSKAVADNAKVAGKATTNNAPAFEVSTDPIKPPTKETDKSTRVGAKAARPRKPLADKTVNSDLMSPKRIVKSASTDDLKKTTLAPGRTVAPLKKKRLVPIKLAMPQMPPPPSTIISNEPSTPSTEAEIILPDTPESKNTETKAHDTPPPADISSRGETSRPSRRARQSISYAEPNLRDKMRRPTKELFDAVAGEGKYVRHSAAHPLVALSSASASSSASRTKSEDNHLTKDAGRDAESAMASEAARRPLLDSPLIEKEASKEQARASLAESGVTNRRRRPSGRHSQLIDQMLEEDDISEDKQQLQQESRAAADPYEFNSTSPPTFAQPPEPAATTTRGRTTKGMRRSMAASSGPVGDETMADESSSSNNNNNNNSSSSRPARKRASLASVTKKSLMLDAPLDDESSSEHGGDPVKGGESSLTGKERVSRRRSMML</sequence>
<evidence type="ECO:0000259" key="10">
    <source>
        <dbReference type="Pfam" id="PF07557"/>
    </source>
</evidence>
<evidence type="ECO:0000256" key="1">
    <source>
        <dbReference type="ARBA" id="ARBA00004584"/>
    </source>
</evidence>
<keyword evidence="5" id="KW-0159">Chromosome partition</keyword>
<feature type="compositionally biased region" description="Basic and acidic residues" evidence="9">
    <location>
        <begin position="506"/>
        <end position="522"/>
    </location>
</feature>
<keyword evidence="7" id="KW-0131">Cell cycle</keyword>
<keyword evidence="13" id="KW-1185">Reference proteome</keyword>
<keyword evidence="8" id="KW-0137">Centromere</keyword>
<feature type="compositionally biased region" description="Basic residues" evidence="9">
    <location>
        <begin position="121"/>
        <end position="138"/>
    </location>
</feature>
<reference evidence="12 13" key="1">
    <citation type="journal article" date="2018" name="Mycol. Prog.">
        <title>Coniella lustricola, a new species from submerged detritus.</title>
        <authorList>
            <person name="Raudabaugh D.B."/>
            <person name="Iturriaga T."/>
            <person name="Carver A."/>
            <person name="Mondo S."/>
            <person name="Pangilinan J."/>
            <person name="Lipzen A."/>
            <person name="He G."/>
            <person name="Amirebrahimi M."/>
            <person name="Grigoriev I.V."/>
            <person name="Miller A.N."/>
        </authorList>
    </citation>
    <scope>NUCLEOTIDE SEQUENCE [LARGE SCALE GENOMIC DNA]</scope>
    <source>
        <strain evidence="12 13">B22-T-1</strain>
    </source>
</reference>
<dbReference type="Proteomes" id="UP000241462">
    <property type="component" value="Unassembled WGS sequence"/>
</dbReference>
<evidence type="ECO:0000256" key="2">
    <source>
        <dbReference type="ARBA" id="ARBA00010845"/>
    </source>
</evidence>
<dbReference type="GO" id="GO:0000779">
    <property type="term" value="C:condensed chromosome, centromeric region"/>
    <property type="evidence" value="ECO:0007669"/>
    <property type="project" value="UniProtKB-ARBA"/>
</dbReference>
<keyword evidence="6" id="KW-0175">Coiled coil</keyword>
<comment type="similarity">
    <text evidence="2">Belongs to the shugoshin family.</text>
</comment>
<dbReference type="InParanoid" id="A0A2T2ZVV9"/>
<evidence type="ECO:0000313" key="12">
    <source>
        <dbReference type="EMBL" id="PSR78042.1"/>
    </source>
</evidence>
<evidence type="ECO:0000256" key="5">
    <source>
        <dbReference type="ARBA" id="ARBA00022829"/>
    </source>
</evidence>
<feature type="domain" description="Shugoshin C-terminal" evidence="10">
    <location>
        <begin position="444"/>
        <end position="467"/>
    </location>
</feature>
<dbReference type="FunCoup" id="A0A2T2ZVV9">
    <property type="interactions" value="111"/>
</dbReference>
<feature type="compositionally biased region" description="Low complexity" evidence="9">
    <location>
        <begin position="649"/>
        <end position="663"/>
    </location>
</feature>
<feature type="region of interest" description="Disordered" evidence="9">
    <location>
        <begin position="385"/>
        <end position="468"/>
    </location>
</feature>
<evidence type="ECO:0000313" key="13">
    <source>
        <dbReference type="Proteomes" id="UP000241462"/>
    </source>
</evidence>
<feature type="region of interest" description="Disordered" evidence="9">
    <location>
        <begin position="106"/>
        <end position="163"/>
    </location>
</feature>
<dbReference type="GO" id="GO:0045132">
    <property type="term" value="P:meiotic chromosome segregation"/>
    <property type="evidence" value="ECO:0007669"/>
    <property type="project" value="InterPro"/>
</dbReference>
<feature type="compositionally biased region" description="Polar residues" evidence="9">
    <location>
        <begin position="398"/>
        <end position="409"/>
    </location>
</feature>
<feature type="region of interest" description="Disordered" evidence="9">
    <location>
        <begin position="302"/>
        <end position="369"/>
    </location>
</feature>
<gene>
    <name evidence="12" type="ORF">BD289DRAFT_486214</name>
</gene>
<dbReference type="InterPro" id="IPR011515">
    <property type="entry name" value="Shugoshin_C"/>
</dbReference>
<evidence type="ECO:0000256" key="8">
    <source>
        <dbReference type="ARBA" id="ARBA00023328"/>
    </source>
</evidence>
<feature type="compositionally biased region" description="Basic and acidic residues" evidence="9">
    <location>
        <begin position="529"/>
        <end position="549"/>
    </location>
</feature>
<feature type="region of interest" description="Disordered" evidence="9">
    <location>
        <begin position="179"/>
        <end position="290"/>
    </location>
</feature>
<evidence type="ECO:0000256" key="3">
    <source>
        <dbReference type="ARBA" id="ARBA00022454"/>
    </source>
</evidence>
<dbReference type="Pfam" id="PF07558">
    <property type="entry name" value="Shugoshin_N"/>
    <property type="match status" value="1"/>
</dbReference>
<dbReference type="OrthoDB" id="5394106at2759"/>
<evidence type="ECO:0000259" key="11">
    <source>
        <dbReference type="Pfam" id="PF07558"/>
    </source>
</evidence>